<dbReference type="InterPro" id="IPR016193">
    <property type="entry name" value="Cytidine_deaminase-like"/>
</dbReference>
<evidence type="ECO:0000256" key="2">
    <source>
        <dbReference type="ARBA" id="ARBA00023150"/>
    </source>
</evidence>
<dbReference type="RefSeq" id="WP_381089927.1">
    <property type="nucleotide sequence ID" value="NZ_JBHUDX010000092.1"/>
</dbReference>
<keyword evidence="1 3" id="KW-0963">Cytoplasm</keyword>
<organism evidence="4 5">
    <name type="scientific">Streptomyces caeni</name>
    <dbReference type="NCBI Taxonomy" id="2307231"/>
    <lineage>
        <taxon>Bacteria</taxon>
        <taxon>Bacillati</taxon>
        <taxon>Actinomycetota</taxon>
        <taxon>Actinomycetes</taxon>
        <taxon>Kitasatosporales</taxon>
        <taxon>Streptomycetaceae</taxon>
        <taxon>Streptomyces</taxon>
    </lineage>
</organism>
<dbReference type="NCBIfam" id="TIGR00129">
    <property type="entry name" value="fdhD_narQ"/>
    <property type="match status" value="1"/>
</dbReference>
<dbReference type="EMBL" id="JBHUDX010000092">
    <property type="protein sequence ID" value="MFD1662379.1"/>
    <property type="molecule type" value="Genomic_DNA"/>
</dbReference>
<comment type="similarity">
    <text evidence="3">Belongs to the FdhD family.</text>
</comment>
<dbReference type="Proteomes" id="UP001597261">
    <property type="component" value="Unassembled WGS sequence"/>
</dbReference>
<evidence type="ECO:0000256" key="1">
    <source>
        <dbReference type="ARBA" id="ARBA00022490"/>
    </source>
</evidence>
<dbReference type="NCBIfam" id="NF001943">
    <property type="entry name" value="PRK00724.1-2"/>
    <property type="match status" value="1"/>
</dbReference>
<dbReference type="InterPro" id="IPR003786">
    <property type="entry name" value="FdhD"/>
</dbReference>
<sequence>MGRVTERRKVIRIRNGAVSTRPDTLVAEEPLEIRLNGRPLAITMRTPGDDFALAAGFLVSEGVLAERGELRNIVYCAGATGGGAPRSGEAESARGSNTYNVVDVSTAPGVVVPDITLQRNVYTTSSCGLCGKTSLDAVRTTARWSITDTPPVRVDPDLLAGLPDRLRATQRVFDRTGGLHAAALFTEDGELLDIREDVGRHNAVDKLVGRALQNGNLPLSRTILLVSGRASFELAQKAVMAGIPVLAAVSAPSSLAVDLAAETGLTLVGFLRGSSMNVYAGEDRIALRTAAAQG</sequence>
<dbReference type="HAMAP" id="MF_00187">
    <property type="entry name" value="FdhD"/>
    <property type="match status" value="1"/>
</dbReference>
<comment type="caution">
    <text evidence="3">Lacks conserved residue(s) required for the propagation of feature annotation.</text>
</comment>
<dbReference type="PIRSF" id="PIRSF015626">
    <property type="entry name" value="FdhD"/>
    <property type="match status" value="1"/>
</dbReference>
<comment type="function">
    <text evidence="3">Required for formate dehydrogenase (FDH) activity. Acts as a sulfur carrier protein that transfers sulfur from IscS to the molybdenum cofactor prior to its insertion into FDH.</text>
</comment>
<keyword evidence="5" id="KW-1185">Reference proteome</keyword>
<proteinExistence type="inferred from homology"/>
<reference evidence="5" key="1">
    <citation type="journal article" date="2019" name="Int. J. Syst. Evol. Microbiol.">
        <title>The Global Catalogue of Microorganisms (GCM) 10K type strain sequencing project: providing services to taxonomists for standard genome sequencing and annotation.</title>
        <authorList>
            <consortium name="The Broad Institute Genomics Platform"/>
            <consortium name="The Broad Institute Genome Sequencing Center for Infectious Disease"/>
            <person name="Wu L."/>
            <person name="Ma J."/>
        </authorList>
    </citation>
    <scope>NUCLEOTIDE SEQUENCE [LARGE SCALE GENOMIC DNA]</scope>
    <source>
        <strain evidence="5">CGMCC 1.12470</strain>
    </source>
</reference>
<protein>
    <recommendedName>
        <fullName evidence="3">Sulfur carrier protein FdhD</fullName>
    </recommendedName>
</protein>
<feature type="active site" description="Cysteine persulfide intermediate" evidence="3">
    <location>
        <position position="127"/>
    </location>
</feature>
<dbReference type="Pfam" id="PF02634">
    <property type="entry name" value="FdhD-NarQ"/>
    <property type="match status" value="1"/>
</dbReference>
<evidence type="ECO:0000256" key="3">
    <source>
        <dbReference type="HAMAP-Rule" id="MF_00187"/>
    </source>
</evidence>
<gene>
    <name evidence="3 4" type="primary">fdhD</name>
    <name evidence="4" type="ORF">ACFSL4_30370</name>
</gene>
<evidence type="ECO:0000313" key="4">
    <source>
        <dbReference type="EMBL" id="MFD1662379.1"/>
    </source>
</evidence>
<dbReference type="Gene3D" id="3.40.140.10">
    <property type="entry name" value="Cytidine Deaminase, domain 2"/>
    <property type="match status" value="1"/>
</dbReference>
<comment type="subcellular location">
    <subcellularLocation>
        <location evidence="3">Cytoplasm</location>
    </subcellularLocation>
</comment>
<dbReference type="PANTHER" id="PTHR30592">
    <property type="entry name" value="FORMATE DEHYDROGENASE"/>
    <property type="match status" value="1"/>
</dbReference>
<name>A0ABW4J0N2_9ACTN</name>
<comment type="caution">
    <text evidence="4">The sequence shown here is derived from an EMBL/GenBank/DDBJ whole genome shotgun (WGS) entry which is preliminary data.</text>
</comment>
<keyword evidence="2 3" id="KW-0501">Molybdenum cofactor biosynthesis</keyword>
<dbReference type="PANTHER" id="PTHR30592:SF1">
    <property type="entry name" value="SULFUR CARRIER PROTEIN FDHD"/>
    <property type="match status" value="1"/>
</dbReference>
<evidence type="ECO:0000313" key="5">
    <source>
        <dbReference type="Proteomes" id="UP001597261"/>
    </source>
</evidence>
<dbReference type="SUPFAM" id="SSF53927">
    <property type="entry name" value="Cytidine deaminase-like"/>
    <property type="match status" value="1"/>
</dbReference>
<accession>A0ABW4J0N2</accession>
<dbReference type="Gene3D" id="3.10.20.10">
    <property type="match status" value="1"/>
</dbReference>